<dbReference type="Proteomes" id="UP000281245">
    <property type="component" value="Unassembled WGS sequence"/>
</dbReference>
<evidence type="ECO:0000313" key="1">
    <source>
        <dbReference type="EMBL" id="RMX78753.1"/>
    </source>
</evidence>
<accession>A0A3M6WJH0</accession>
<proteinExistence type="predicted"/>
<organism evidence="1 2">
    <name type="scientific">Hortaea werneckii</name>
    <name type="common">Black yeast</name>
    <name type="synonym">Cladosporium werneckii</name>
    <dbReference type="NCBI Taxonomy" id="91943"/>
    <lineage>
        <taxon>Eukaryota</taxon>
        <taxon>Fungi</taxon>
        <taxon>Dikarya</taxon>
        <taxon>Ascomycota</taxon>
        <taxon>Pezizomycotina</taxon>
        <taxon>Dothideomycetes</taxon>
        <taxon>Dothideomycetidae</taxon>
        <taxon>Mycosphaerellales</taxon>
        <taxon>Teratosphaeriaceae</taxon>
        <taxon>Hortaea</taxon>
    </lineage>
</organism>
<dbReference type="EMBL" id="QWIJ01000789">
    <property type="protein sequence ID" value="RMX78753.1"/>
    <property type="molecule type" value="Genomic_DNA"/>
</dbReference>
<evidence type="ECO:0000313" key="2">
    <source>
        <dbReference type="Proteomes" id="UP000281245"/>
    </source>
</evidence>
<dbReference type="AlphaFoldDB" id="A0A3M6WJH0"/>
<comment type="caution">
    <text evidence="1">The sequence shown here is derived from an EMBL/GenBank/DDBJ whole genome shotgun (WGS) entry which is preliminary data.</text>
</comment>
<reference evidence="1 2" key="1">
    <citation type="journal article" date="2018" name="BMC Genomics">
        <title>Genomic evidence for intraspecific hybridization in a clonal and extremely halotolerant yeast.</title>
        <authorList>
            <person name="Gostincar C."/>
            <person name="Stajich J.E."/>
            <person name="Zupancic J."/>
            <person name="Zalar P."/>
            <person name="Gunde-Cimerman N."/>
        </authorList>
    </citation>
    <scope>NUCLEOTIDE SEQUENCE [LARGE SCALE GENOMIC DNA]</scope>
    <source>
        <strain evidence="1 2">EXF-6656</strain>
    </source>
</reference>
<protein>
    <submittedName>
        <fullName evidence="1">Uncharacterized protein</fullName>
    </submittedName>
</protein>
<name>A0A3M6WJH0_HORWE</name>
<gene>
    <name evidence="1" type="ORF">D0869_08832</name>
</gene>
<sequence>MKEQTPMSARRADGDRTAAMASIRGKNPNIYVLFNHLPYISSILHFYKCIDCTAPHIEQWAHSSSSTPPFEHRPHHPSIVTIPITAMTILSKTLAFSGWGSLVGAAGFVAMTRHCQISPVPPTDYIFNHTLYARFNPNNAPVTQDICTRKVPLDKIKPELLEAERSEKGQGKLVEAFCQGIWGGLGYAYQRRFLEKKYRGPETATDLWERKDLKEAEYPLGTRITDHFEVVSKTPTSIIVRCGDSPRKMDVRDSDGLFEMMAEIKEKEGVAEFGLKSVFYNGLAQPDKVKGWEGAEPPMGPWIQWLHAQYDKLLMETSLRGQLLLLTGIFSAAEHFHARLTKLRLHPVGHVRPEAIDEVVETSGPVLLGGEAAVFVGRRWVQRW</sequence>
<dbReference type="OrthoDB" id="4436466at2759"/>